<dbReference type="RefSeq" id="XP_069197326.1">
    <property type="nucleotide sequence ID" value="XM_069346114.1"/>
</dbReference>
<dbReference type="Pfam" id="PF11951">
    <property type="entry name" value="Fungal_trans_2"/>
    <property type="match status" value="1"/>
</dbReference>
<proteinExistence type="predicted"/>
<protein>
    <submittedName>
        <fullName evidence="1">Uncharacterized protein</fullName>
    </submittedName>
</protein>
<organism evidence="1 2">
    <name type="scientific">Neodothiora populina</name>
    <dbReference type="NCBI Taxonomy" id="2781224"/>
    <lineage>
        <taxon>Eukaryota</taxon>
        <taxon>Fungi</taxon>
        <taxon>Dikarya</taxon>
        <taxon>Ascomycota</taxon>
        <taxon>Pezizomycotina</taxon>
        <taxon>Dothideomycetes</taxon>
        <taxon>Dothideomycetidae</taxon>
        <taxon>Dothideales</taxon>
        <taxon>Dothioraceae</taxon>
        <taxon>Neodothiora</taxon>
    </lineage>
</organism>
<accession>A0ABR3P4C0</accession>
<dbReference type="GeneID" id="95979900"/>
<dbReference type="InterPro" id="IPR021858">
    <property type="entry name" value="Fun_TF"/>
</dbReference>
<keyword evidence="2" id="KW-1185">Reference proteome</keyword>
<evidence type="ECO:0000313" key="2">
    <source>
        <dbReference type="Proteomes" id="UP001562354"/>
    </source>
</evidence>
<reference evidence="1 2" key="1">
    <citation type="submission" date="2024-07" db="EMBL/GenBank/DDBJ databases">
        <title>Draft sequence of the Neodothiora populina.</title>
        <authorList>
            <person name="Drown D.D."/>
            <person name="Schuette U.S."/>
            <person name="Buechlein A.B."/>
            <person name="Rusch D.R."/>
            <person name="Winton L.W."/>
            <person name="Adams G.A."/>
        </authorList>
    </citation>
    <scope>NUCLEOTIDE SEQUENCE [LARGE SCALE GENOMIC DNA]</scope>
    <source>
        <strain evidence="1 2">CPC 39397</strain>
    </source>
</reference>
<sequence length="442" mass="50591">MDWLANDDYAASTESGPRFNDWQDKLLVDLSTGIEPKPTNWSFIWGLRKICRSNECLHRVMNGLGSEAPSIATPGFKAKKPAVYKKYLQDAYGMAAGTPSAEDGATGLSRFSPEIYLTFIYLVTLYHIRFGNDARKVTQDTANFQYCLREFDRRLVPHILPSRSEDWPESRYSGVLNRLAFEMIKLDIAARTFDLQGDLLKRPWSDPRYLGTYTEFFERSQYAAYELWGPGVYPLEETQDDLETGRAQSLHAWATYKRYEITVLRHDIESGLACDLEIDRLYCAFLEYVTHMQLIHFAMRETSEGANVRLIAWVRCAVAHFNAAILDFHCTAYPDRDPLPSNLARNALDGIIVIALKLHESDDVAALMRIAWPLLVAGLETRAPLHQEWILDRYASLAELGTNFARASACLRYVIERQRNGEPRLDFRVLVKNKILEPFVLL</sequence>
<gene>
    <name evidence="1" type="ORF">AAFC00_006201</name>
</gene>
<dbReference type="Proteomes" id="UP001562354">
    <property type="component" value="Unassembled WGS sequence"/>
</dbReference>
<evidence type="ECO:0000313" key="1">
    <source>
        <dbReference type="EMBL" id="KAL1297644.1"/>
    </source>
</evidence>
<dbReference type="EMBL" id="JBFMKM010000014">
    <property type="protein sequence ID" value="KAL1297644.1"/>
    <property type="molecule type" value="Genomic_DNA"/>
</dbReference>
<comment type="caution">
    <text evidence="1">The sequence shown here is derived from an EMBL/GenBank/DDBJ whole genome shotgun (WGS) entry which is preliminary data.</text>
</comment>
<name>A0ABR3P4C0_9PEZI</name>